<dbReference type="EMBL" id="LT670848">
    <property type="protein sequence ID" value="SHM64088.1"/>
    <property type="molecule type" value="Genomic_DNA"/>
</dbReference>
<feature type="transmembrane region" description="Helical" evidence="1">
    <location>
        <begin position="36"/>
        <end position="53"/>
    </location>
</feature>
<name>A0A1M7KFK0_9FLAO</name>
<evidence type="ECO:0000313" key="2">
    <source>
        <dbReference type="EMBL" id="SHM64088.1"/>
    </source>
</evidence>
<protein>
    <submittedName>
        <fullName evidence="2">Uncharacterized protein</fullName>
    </submittedName>
</protein>
<dbReference type="RefSeq" id="WP_146128742.1">
    <property type="nucleotide sequence ID" value="NZ_LT670848.1"/>
</dbReference>
<evidence type="ECO:0000313" key="3">
    <source>
        <dbReference type="Proteomes" id="UP000190235"/>
    </source>
</evidence>
<accession>A0A1M7KFK0</accession>
<organism evidence="2 3">
    <name type="scientific">Salegentibacter salegens</name>
    <dbReference type="NCBI Taxonomy" id="143223"/>
    <lineage>
        <taxon>Bacteria</taxon>
        <taxon>Pseudomonadati</taxon>
        <taxon>Bacteroidota</taxon>
        <taxon>Flavobacteriia</taxon>
        <taxon>Flavobacteriales</taxon>
        <taxon>Flavobacteriaceae</taxon>
        <taxon>Salegentibacter</taxon>
    </lineage>
</organism>
<dbReference type="Proteomes" id="UP000190235">
    <property type="component" value="Chromosome I"/>
</dbReference>
<dbReference type="AlphaFoldDB" id="A0A1M7KFK0"/>
<proteinExistence type="predicted"/>
<gene>
    <name evidence="2" type="ORF">SAMN05878281_1392</name>
</gene>
<dbReference type="OrthoDB" id="1452529at2"/>
<dbReference type="STRING" id="143223.SAMN05878281_1392"/>
<keyword evidence="1" id="KW-0812">Transmembrane</keyword>
<keyword evidence="1" id="KW-1133">Transmembrane helix</keyword>
<keyword evidence="1" id="KW-0472">Membrane</keyword>
<reference evidence="3" key="1">
    <citation type="submission" date="2016-11" db="EMBL/GenBank/DDBJ databases">
        <authorList>
            <person name="Varghese N."/>
            <person name="Submissions S."/>
        </authorList>
    </citation>
    <scope>NUCLEOTIDE SEQUENCE [LARGE SCALE GENOMIC DNA]</scope>
    <source>
        <strain evidence="3">ACAM 48</strain>
    </source>
</reference>
<keyword evidence="3" id="KW-1185">Reference proteome</keyword>
<evidence type="ECO:0000256" key="1">
    <source>
        <dbReference type="SAM" id="Phobius"/>
    </source>
</evidence>
<sequence>MTIYYQKKRLKYRLLYGIVSVIIGSSSFIIGSEAIFIYPWLILGFLEIGTWYYEHKFHYLQIDNNILTKNSLFPKSIDLTQLSAIRKYKSTFVLESGDVDIKIHKDLIASHSLNQLTDLLSEIQLRPQQV</sequence>
<feature type="transmembrane region" description="Helical" evidence="1">
    <location>
        <begin position="12"/>
        <end position="30"/>
    </location>
</feature>